<organism evidence="2 3">
    <name type="scientific">Diaminobutyricimonas aerilata</name>
    <dbReference type="NCBI Taxonomy" id="1162967"/>
    <lineage>
        <taxon>Bacteria</taxon>
        <taxon>Bacillati</taxon>
        <taxon>Actinomycetota</taxon>
        <taxon>Actinomycetes</taxon>
        <taxon>Micrococcales</taxon>
        <taxon>Microbacteriaceae</taxon>
        <taxon>Diaminobutyricimonas</taxon>
    </lineage>
</organism>
<dbReference type="EMBL" id="PGFF01000001">
    <property type="protein sequence ID" value="PJJ71493.1"/>
    <property type="molecule type" value="Genomic_DNA"/>
</dbReference>
<protein>
    <recommendedName>
        <fullName evidence="4">DUF3558 domain-containing protein</fullName>
    </recommendedName>
</protein>
<evidence type="ECO:0000256" key="1">
    <source>
        <dbReference type="SAM" id="SignalP"/>
    </source>
</evidence>
<sequence length="376" mass="39829">MTSTRALPALLGLTASILLLAGCATPASPVPSPSSTPTPSATPVDPVVEPASVFDLECADLVTPEDIESLALWQPVTVASDEPLSTLPGGTGPLAYGTQQLGGLHCEWNNGKDYYADETGSPSELYAGVLVNALPHATAEWPKYLANYKQEASTANCHDIAATWRCEQNDLVGDVWLRVTVSGVTAGSETQASAAAAAVFARVTSAIAASPRTPQADWMPADTIGLDGSCERFGQPAEITALLGLDTEMVWVRPAGGWSLEASTWDMMRSAPCLIGAPHADYSVAVIDWLPAGEWAWRKAERTGTPLSLSGMGEDDHARLECLDDGRCIADMLVGRNWIRIEMFSPTDSLPEFRVADELPAATTALAQHIVTKLRG</sequence>
<gene>
    <name evidence="2" type="ORF">CLV46_1042</name>
</gene>
<evidence type="ECO:0008006" key="4">
    <source>
        <dbReference type="Google" id="ProtNLM"/>
    </source>
</evidence>
<evidence type="ECO:0000313" key="2">
    <source>
        <dbReference type="EMBL" id="PJJ71493.1"/>
    </source>
</evidence>
<dbReference type="OrthoDB" id="5059518at2"/>
<evidence type="ECO:0000313" key="3">
    <source>
        <dbReference type="Proteomes" id="UP000228758"/>
    </source>
</evidence>
<name>A0A2M9CHU8_9MICO</name>
<accession>A0A2M9CHU8</accession>
<proteinExistence type="predicted"/>
<comment type="caution">
    <text evidence="2">The sequence shown here is derived from an EMBL/GenBank/DDBJ whole genome shotgun (WGS) entry which is preliminary data.</text>
</comment>
<feature type="chain" id="PRO_5039647683" description="DUF3558 domain-containing protein" evidence="1">
    <location>
        <begin position="22"/>
        <end position="376"/>
    </location>
</feature>
<dbReference type="Proteomes" id="UP000228758">
    <property type="component" value="Unassembled WGS sequence"/>
</dbReference>
<feature type="signal peptide" evidence="1">
    <location>
        <begin position="1"/>
        <end position="21"/>
    </location>
</feature>
<dbReference type="AlphaFoldDB" id="A0A2M9CHU8"/>
<dbReference type="PROSITE" id="PS51257">
    <property type="entry name" value="PROKAR_LIPOPROTEIN"/>
    <property type="match status" value="1"/>
</dbReference>
<reference evidence="2 3" key="1">
    <citation type="submission" date="2017-11" db="EMBL/GenBank/DDBJ databases">
        <title>Genomic Encyclopedia of Archaeal and Bacterial Type Strains, Phase II (KMG-II): From Individual Species to Whole Genera.</title>
        <authorList>
            <person name="Goeker M."/>
        </authorList>
    </citation>
    <scope>NUCLEOTIDE SEQUENCE [LARGE SCALE GENOMIC DNA]</scope>
    <source>
        <strain evidence="2 3">DSM 27393</strain>
    </source>
</reference>
<keyword evidence="3" id="KW-1185">Reference proteome</keyword>
<keyword evidence="1" id="KW-0732">Signal</keyword>
<dbReference type="RefSeq" id="WP_157802236.1">
    <property type="nucleotide sequence ID" value="NZ_PGFF01000001.1"/>
</dbReference>